<evidence type="ECO:0000259" key="10">
    <source>
        <dbReference type="Pfam" id="PF02868"/>
    </source>
</evidence>
<keyword evidence="3" id="KW-0479">Metal-binding</keyword>
<dbReference type="GO" id="GO:0005576">
    <property type="term" value="C:extracellular region"/>
    <property type="evidence" value="ECO:0007669"/>
    <property type="project" value="UniProtKB-SubCell"/>
</dbReference>
<proteinExistence type="inferred from homology"/>
<evidence type="ECO:0000256" key="2">
    <source>
        <dbReference type="ARBA" id="ARBA00022670"/>
    </source>
</evidence>
<dbReference type="GO" id="GO:0046872">
    <property type="term" value="F:metal ion binding"/>
    <property type="evidence" value="ECO:0007669"/>
    <property type="project" value="UniProtKB-UniRule"/>
</dbReference>
<evidence type="ECO:0000256" key="6">
    <source>
        <dbReference type="ARBA" id="ARBA00023049"/>
    </source>
</evidence>
<evidence type="ECO:0000259" key="9">
    <source>
        <dbReference type="Pfam" id="PF01447"/>
    </source>
</evidence>
<feature type="domain" description="Peptidase M4 C-terminal" evidence="10">
    <location>
        <begin position="172"/>
        <end position="341"/>
    </location>
</feature>
<comment type="function">
    <text evidence="8">Extracellular zinc metalloprotease.</text>
</comment>
<evidence type="ECO:0000313" key="11">
    <source>
        <dbReference type="EMBL" id="QEA40515.1"/>
    </source>
</evidence>
<evidence type="ECO:0000256" key="3">
    <source>
        <dbReference type="ARBA" id="ARBA00022723"/>
    </source>
</evidence>
<dbReference type="PRINTS" id="PR00730">
    <property type="entry name" value="THERMOLYSIN"/>
</dbReference>
<dbReference type="Pfam" id="PF02868">
    <property type="entry name" value="Peptidase_M4_C"/>
    <property type="match status" value="1"/>
</dbReference>
<dbReference type="Gene3D" id="1.10.390.10">
    <property type="entry name" value="Neutral Protease Domain 2"/>
    <property type="match status" value="1"/>
</dbReference>
<dbReference type="EC" id="3.4.24.-" evidence="8"/>
<dbReference type="AlphaFoldDB" id="A0A5B8SYC9"/>
<protein>
    <recommendedName>
        <fullName evidence="8">Neutral metalloproteinase</fullName>
        <ecNumber evidence="8">3.4.24.-</ecNumber>
    </recommendedName>
</protein>
<dbReference type="Proteomes" id="UP000321272">
    <property type="component" value="Chromosome"/>
</dbReference>
<feature type="active site" evidence="7">
    <location>
        <position position="162"/>
    </location>
</feature>
<accession>A0A5B8SYC9</accession>
<evidence type="ECO:0000256" key="1">
    <source>
        <dbReference type="ARBA" id="ARBA00009388"/>
    </source>
</evidence>
<evidence type="ECO:0000256" key="7">
    <source>
        <dbReference type="PIRSR" id="PIRSR623612-1"/>
    </source>
</evidence>
<dbReference type="OrthoDB" id="5378341at2"/>
<dbReference type="Pfam" id="PF01447">
    <property type="entry name" value="Peptidase_M4"/>
    <property type="match status" value="1"/>
</dbReference>
<dbReference type="EMBL" id="CP042382">
    <property type="protein sequence ID" value="QEA40515.1"/>
    <property type="molecule type" value="Genomic_DNA"/>
</dbReference>
<reference evidence="11 12" key="1">
    <citation type="submission" date="2019-06" db="EMBL/GenBank/DDBJ databases">
        <title>Genome analyses of bacteria isolated from kimchi.</title>
        <authorList>
            <person name="Lee S."/>
            <person name="Ahn S."/>
            <person name="Roh S."/>
        </authorList>
    </citation>
    <scope>NUCLEOTIDE SEQUENCE [LARGE SCALE GENOMIC DNA]</scope>
    <source>
        <strain evidence="11 12">CBA4606</strain>
    </source>
</reference>
<evidence type="ECO:0000313" key="12">
    <source>
        <dbReference type="Proteomes" id="UP000321272"/>
    </source>
</evidence>
<gene>
    <name evidence="11" type="ORF">FGL86_16480</name>
</gene>
<evidence type="ECO:0000256" key="8">
    <source>
        <dbReference type="RuleBase" id="RU366073"/>
    </source>
</evidence>
<comment type="cofactor">
    <cofactor evidence="8">
        <name>Zn(2+)</name>
        <dbReference type="ChEBI" id="CHEBI:29105"/>
    </cofactor>
</comment>
<keyword evidence="4 8" id="KW-0378">Hydrolase</keyword>
<dbReference type="InterPro" id="IPR001570">
    <property type="entry name" value="Peptidase_M4_C_domain"/>
</dbReference>
<evidence type="ECO:0000256" key="5">
    <source>
        <dbReference type="ARBA" id="ARBA00022833"/>
    </source>
</evidence>
<keyword evidence="5 8" id="KW-0862">Zinc</keyword>
<sequence length="343" mass="37833">MTHAAHHFLPPYLLERVASQAEPGLGHLASRTLLVDRHFRSRAETLDLPEASAEEGQPLRYVYTANQEQTLPGKLIRQEGEEETGDITADEAYAGLGATYRFFWDILGRHSIDEVGMALLATVHYGQDYVNAFWNGTQMVFGDGDGELFNRFTIALDIIGHELAHGVIGHEAKLIYQGQSGALNESIADVLGSLVKQYHHEQTVEDADWLVGEGLFTERVNGRALRSMANPGTAYDDRILGKDPQPAHMRDFVVTEEDNGGVHINSGIPNKAFYLAAMALGGNAWDAAGRVWYVTLTDPRLPEDSDFATFAEMTLQQAGHLYGALGREQQAIRDAWRDVGVDV</sequence>
<dbReference type="CDD" id="cd09597">
    <property type="entry name" value="M4_TLP"/>
    <property type="match status" value="1"/>
</dbReference>
<dbReference type="PANTHER" id="PTHR43579:SF1">
    <property type="entry name" value="NEUTRAL METALLOPROTEINASE"/>
    <property type="match status" value="1"/>
</dbReference>
<dbReference type="GO" id="GO:0006508">
    <property type="term" value="P:proteolysis"/>
    <property type="evidence" value="ECO:0007669"/>
    <property type="project" value="UniProtKB-KW"/>
</dbReference>
<feature type="domain" description="Peptidase M4" evidence="9">
    <location>
        <begin position="61"/>
        <end position="168"/>
    </location>
</feature>
<keyword evidence="2 8" id="KW-0645">Protease</keyword>
<feature type="active site" description="Proton donor" evidence="7">
    <location>
        <position position="263"/>
    </location>
</feature>
<evidence type="ECO:0000256" key="4">
    <source>
        <dbReference type="ARBA" id="ARBA00022801"/>
    </source>
</evidence>
<dbReference type="SUPFAM" id="SSF55486">
    <property type="entry name" value="Metalloproteases ('zincins'), catalytic domain"/>
    <property type="match status" value="1"/>
</dbReference>
<dbReference type="KEGG" id="paur:FGL86_16480"/>
<dbReference type="InterPro" id="IPR052759">
    <property type="entry name" value="Metalloprotease_M4"/>
</dbReference>
<dbReference type="InterPro" id="IPR013856">
    <property type="entry name" value="Peptidase_M4_domain"/>
</dbReference>
<dbReference type="RefSeq" id="WP_147185782.1">
    <property type="nucleotide sequence ID" value="NZ_CP042382.1"/>
</dbReference>
<dbReference type="PANTHER" id="PTHR43579">
    <property type="match status" value="1"/>
</dbReference>
<keyword evidence="6 8" id="KW-0482">Metalloprotease</keyword>
<comment type="subcellular location">
    <subcellularLocation>
        <location evidence="8">Secreted</location>
    </subcellularLocation>
</comment>
<dbReference type="Gene3D" id="3.10.170.10">
    <property type="match status" value="1"/>
</dbReference>
<comment type="similarity">
    <text evidence="1 8">Belongs to the peptidase M4 family.</text>
</comment>
<dbReference type="GO" id="GO:0004222">
    <property type="term" value="F:metalloendopeptidase activity"/>
    <property type="evidence" value="ECO:0007669"/>
    <property type="project" value="UniProtKB-UniRule"/>
</dbReference>
<keyword evidence="12" id="KW-1185">Reference proteome</keyword>
<organism evidence="11 12">
    <name type="scientific">Pistricoccus aurantiacus</name>
    <dbReference type="NCBI Taxonomy" id="1883414"/>
    <lineage>
        <taxon>Bacteria</taxon>
        <taxon>Pseudomonadati</taxon>
        <taxon>Pseudomonadota</taxon>
        <taxon>Gammaproteobacteria</taxon>
        <taxon>Oceanospirillales</taxon>
        <taxon>Halomonadaceae</taxon>
        <taxon>Pistricoccus</taxon>
    </lineage>
</organism>
<dbReference type="InterPro" id="IPR023612">
    <property type="entry name" value="Peptidase_M4"/>
</dbReference>
<name>A0A5B8SYC9_9GAMM</name>
<keyword evidence="8" id="KW-0964">Secreted</keyword>
<dbReference type="InterPro" id="IPR027268">
    <property type="entry name" value="Peptidase_M4/M1_CTD_sf"/>
</dbReference>